<name>A0A514TW63_9CAUD</name>
<protein>
    <submittedName>
        <fullName evidence="2">Uncharacterized protein</fullName>
    </submittedName>
</protein>
<evidence type="ECO:0000313" key="3">
    <source>
        <dbReference type="Proteomes" id="UP000317575"/>
    </source>
</evidence>
<gene>
    <name evidence="2" type="ORF">D6_0050</name>
</gene>
<keyword evidence="1" id="KW-0812">Transmembrane</keyword>
<keyword evidence="1" id="KW-0472">Membrane</keyword>
<dbReference type="Proteomes" id="UP000317575">
    <property type="component" value="Segment"/>
</dbReference>
<organism evidence="2 3">
    <name type="scientific">Aeromonas phage D6</name>
    <dbReference type="NCBI Taxonomy" id="2593322"/>
    <lineage>
        <taxon>Viruses</taxon>
        <taxon>Duplodnaviria</taxon>
        <taxon>Heunggongvirae</taxon>
        <taxon>Uroviricota</taxon>
        <taxon>Caudoviricetes</taxon>
        <taxon>Chimalliviridae</taxon>
        <taxon>Ludhianavirus</taxon>
        <taxon>Ludhianavirus D6</taxon>
    </lineage>
</organism>
<sequence length="49" mass="5401">MFEAMSNSQAFGFAFFGAIGVIAVIAIGTNEYFKAKKALKRPMATRNKR</sequence>
<dbReference type="EMBL" id="MN131137">
    <property type="protein sequence ID" value="QDJ97210.1"/>
    <property type="molecule type" value="Genomic_DNA"/>
</dbReference>
<reference evidence="2" key="1">
    <citation type="submission" date="2019-06" db="EMBL/GenBank/DDBJ databases">
        <title>Complete genome sequence of Aeromonas hydrophila bacteriophage D6.</title>
        <authorList>
            <person name="Rai S."/>
            <person name="Tyagi A."/>
            <person name="Kumar N."/>
            <person name="Singh N."/>
        </authorList>
    </citation>
    <scope>NUCLEOTIDE SEQUENCE [LARGE SCALE GENOMIC DNA]</scope>
</reference>
<feature type="transmembrane region" description="Helical" evidence="1">
    <location>
        <begin position="12"/>
        <end position="33"/>
    </location>
</feature>
<keyword evidence="3" id="KW-1185">Reference proteome</keyword>
<evidence type="ECO:0000256" key="1">
    <source>
        <dbReference type="SAM" id="Phobius"/>
    </source>
</evidence>
<proteinExistence type="predicted"/>
<accession>A0A514TW63</accession>
<keyword evidence="1" id="KW-1133">Transmembrane helix</keyword>
<evidence type="ECO:0000313" key="2">
    <source>
        <dbReference type="EMBL" id="QDJ97210.1"/>
    </source>
</evidence>